<sequence>MGVLTRKLRWYSIILYLVGSIISLVDPVTDILTVSKFYHAGHKTWFGVGLLFIILPSLLLPMVQLFYSASPQSCYLLYSHEIGKIRQLSFLCSCHPFSAAWANFQVLILCLKNFEKLWRGEGIDSAPESNDDVATEDEATEDKEEKQVVFSKVASYVEASVESAPQFIIQLYAMVVQKEAIGTIQIISLLSSFTSIVVAFTISEGLFYDKKGFVTCCRSGWQLPQEAAGIASHHDNVLLRLLAEERNILGLVCDYEPRRRAPRTFHENTLLLEDFVCGNKRGDDIALLFQLLLPQHLARPSSSVFIINQNWTTMKYILNSYKLPKTPCKEARFES</sequence>
<dbReference type="Pfam" id="PF09815">
    <property type="entry name" value="XK-related"/>
    <property type="match status" value="1"/>
</dbReference>
<gene>
    <name evidence="8" type="ORF">pdam_00002113</name>
</gene>
<accession>A0A3M6U1H8</accession>
<evidence type="ECO:0000313" key="9">
    <source>
        <dbReference type="Proteomes" id="UP000275408"/>
    </source>
</evidence>
<evidence type="ECO:0000256" key="3">
    <source>
        <dbReference type="ARBA" id="ARBA00022475"/>
    </source>
</evidence>
<evidence type="ECO:0000256" key="5">
    <source>
        <dbReference type="ARBA" id="ARBA00022989"/>
    </source>
</evidence>
<comment type="similarity">
    <text evidence="2 7">Belongs to the XK family.</text>
</comment>
<dbReference type="OrthoDB" id="5955724at2759"/>
<dbReference type="AlphaFoldDB" id="A0A3M6U1H8"/>
<feature type="transmembrane region" description="Helical" evidence="7">
    <location>
        <begin position="180"/>
        <end position="202"/>
    </location>
</feature>
<dbReference type="InterPro" id="IPR018629">
    <property type="entry name" value="XK-rel"/>
</dbReference>
<evidence type="ECO:0000313" key="8">
    <source>
        <dbReference type="EMBL" id="RMX47466.1"/>
    </source>
</evidence>
<comment type="caution">
    <text evidence="8">The sequence shown here is derived from an EMBL/GenBank/DDBJ whole genome shotgun (WGS) entry which is preliminary data.</text>
</comment>
<feature type="transmembrane region" description="Helical" evidence="7">
    <location>
        <begin position="45"/>
        <end position="67"/>
    </location>
</feature>
<evidence type="ECO:0000256" key="4">
    <source>
        <dbReference type="ARBA" id="ARBA00022692"/>
    </source>
</evidence>
<dbReference type="PANTHER" id="PTHR16024">
    <property type="entry name" value="XK-RELATED PROTEIN"/>
    <property type="match status" value="1"/>
</dbReference>
<dbReference type="PANTHER" id="PTHR16024:SF6">
    <property type="entry name" value="XK-RELATED PROTEIN"/>
    <property type="match status" value="1"/>
</dbReference>
<comment type="subcellular location">
    <subcellularLocation>
        <location evidence="1">Cell membrane</location>
        <topology evidence="1">Multi-pass membrane protein</topology>
    </subcellularLocation>
    <subcellularLocation>
        <location evidence="7">Membrane</location>
        <topology evidence="7">Multi-pass membrane protein</topology>
    </subcellularLocation>
</comment>
<keyword evidence="5 7" id="KW-1133">Transmembrane helix</keyword>
<dbReference type="EMBL" id="RCHS01002416">
    <property type="protein sequence ID" value="RMX47466.1"/>
    <property type="molecule type" value="Genomic_DNA"/>
</dbReference>
<evidence type="ECO:0000256" key="1">
    <source>
        <dbReference type="ARBA" id="ARBA00004651"/>
    </source>
</evidence>
<reference evidence="8 9" key="1">
    <citation type="journal article" date="2018" name="Sci. Rep.">
        <title>Comparative analysis of the Pocillopora damicornis genome highlights role of immune system in coral evolution.</title>
        <authorList>
            <person name="Cunning R."/>
            <person name="Bay R.A."/>
            <person name="Gillette P."/>
            <person name="Baker A.C."/>
            <person name="Traylor-Knowles N."/>
        </authorList>
    </citation>
    <scope>NUCLEOTIDE SEQUENCE [LARGE SCALE GENOMIC DNA]</scope>
    <source>
        <strain evidence="8">RSMAS</strain>
        <tissue evidence="8">Whole animal</tissue>
    </source>
</reference>
<keyword evidence="6 7" id="KW-0472">Membrane</keyword>
<dbReference type="InterPro" id="IPR050895">
    <property type="entry name" value="XK-related_scramblase"/>
</dbReference>
<proteinExistence type="inferred from homology"/>
<evidence type="ECO:0000256" key="2">
    <source>
        <dbReference type="ARBA" id="ARBA00008789"/>
    </source>
</evidence>
<keyword evidence="4 7" id="KW-0812">Transmembrane</keyword>
<protein>
    <recommendedName>
        <fullName evidence="7">XK-related protein</fullName>
    </recommendedName>
</protein>
<keyword evidence="9" id="KW-1185">Reference proteome</keyword>
<dbReference type="Proteomes" id="UP000275408">
    <property type="component" value="Unassembled WGS sequence"/>
</dbReference>
<evidence type="ECO:0000256" key="6">
    <source>
        <dbReference type="ARBA" id="ARBA00023136"/>
    </source>
</evidence>
<organism evidence="8 9">
    <name type="scientific">Pocillopora damicornis</name>
    <name type="common">Cauliflower coral</name>
    <name type="synonym">Millepora damicornis</name>
    <dbReference type="NCBI Taxonomy" id="46731"/>
    <lineage>
        <taxon>Eukaryota</taxon>
        <taxon>Metazoa</taxon>
        <taxon>Cnidaria</taxon>
        <taxon>Anthozoa</taxon>
        <taxon>Hexacorallia</taxon>
        <taxon>Scleractinia</taxon>
        <taxon>Astrocoeniina</taxon>
        <taxon>Pocilloporidae</taxon>
        <taxon>Pocillopora</taxon>
    </lineage>
</organism>
<feature type="transmembrane region" description="Helical" evidence="7">
    <location>
        <begin position="7"/>
        <end position="25"/>
    </location>
</feature>
<keyword evidence="3" id="KW-1003">Cell membrane</keyword>
<dbReference type="GO" id="GO:0005886">
    <property type="term" value="C:plasma membrane"/>
    <property type="evidence" value="ECO:0007669"/>
    <property type="project" value="UniProtKB-SubCell"/>
</dbReference>
<evidence type="ECO:0000256" key="7">
    <source>
        <dbReference type="RuleBase" id="RU910716"/>
    </source>
</evidence>
<name>A0A3M6U1H8_POCDA</name>